<accession>A0A6S7BYL9</accession>
<dbReference type="EMBL" id="CADIKK010000060">
    <property type="protein sequence ID" value="CAB3808594.1"/>
    <property type="molecule type" value="Genomic_DNA"/>
</dbReference>
<evidence type="ECO:0000313" key="1">
    <source>
        <dbReference type="EMBL" id="CAB3808594.1"/>
    </source>
</evidence>
<dbReference type="Proteomes" id="UP000494365">
    <property type="component" value="Unassembled WGS sequence"/>
</dbReference>
<keyword evidence="2" id="KW-1185">Reference proteome</keyword>
<reference evidence="1 2" key="1">
    <citation type="submission" date="2020-04" db="EMBL/GenBank/DDBJ databases">
        <authorList>
            <person name="De Canck E."/>
        </authorList>
    </citation>
    <scope>NUCLEOTIDE SEQUENCE [LARGE SCALE GENOMIC DNA]</scope>
    <source>
        <strain evidence="1 2">LMG 28614</strain>
    </source>
</reference>
<evidence type="ECO:0000313" key="2">
    <source>
        <dbReference type="Proteomes" id="UP000494365"/>
    </source>
</evidence>
<proteinExistence type="predicted"/>
<dbReference type="AlphaFoldDB" id="A0A6S7BYL9"/>
<protein>
    <submittedName>
        <fullName evidence="1">Uncharacterized protein</fullName>
    </submittedName>
</protein>
<sequence length="103" mass="11488">MEHLVRVLNERDRRTLAWLRTQVGDAALTAAAERCGGPAKPYVSSVCRYLGVTAPQFSGARLHNPTATAEESLALIRQILTDRNRSASLHRSEPYPRAKFNRT</sequence>
<gene>
    <name evidence="1" type="ORF">LMG28614_06844</name>
</gene>
<dbReference type="InterPro" id="IPR058891">
    <property type="entry name" value="CPPA"/>
</dbReference>
<organism evidence="1 2">
    <name type="scientific">Paraburkholderia ultramafica</name>
    <dbReference type="NCBI Taxonomy" id="1544867"/>
    <lineage>
        <taxon>Bacteria</taxon>
        <taxon>Pseudomonadati</taxon>
        <taxon>Pseudomonadota</taxon>
        <taxon>Betaproteobacteria</taxon>
        <taxon>Burkholderiales</taxon>
        <taxon>Burkholderiaceae</taxon>
        <taxon>Paraburkholderia</taxon>
    </lineage>
</organism>
<name>A0A6S7BYL9_9BURK</name>
<dbReference type="RefSeq" id="WP_175153708.1">
    <property type="nucleotide sequence ID" value="NZ_CADIKK010000060.1"/>
</dbReference>
<dbReference type="Pfam" id="PF25860">
    <property type="entry name" value="CPPA"/>
    <property type="match status" value="1"/>
</dbReference>